<evidence type="ECO:0000313" key="5">
    <source>
        <dbReference type="EMBL" id="GAA0915834.1"/>
    </source>
</evidence>
<dbReference type="PROSITE" id="PS00868">
    <property type="entry name" value="CYS_MET_METAB_PP"/>
    <property type="match status" value="1"/>
</dbReference>
<dbReference type="InterPro" id="IPR015424">
    <property type="entry name" value="PyrdxlP-dep_Trfase"/>
</dbReference>
<comment type="similarity">
    <text evidence="2 4">Belongs to the trans-sulfuration enzymes family.</text>
</comment>
<evidence type="ECO:0000256" key="2">
    <source>
        <dbReference type="ARBA" id="ARBA00009077"/>
    </source>
</evidence>
<dbReference type="Pfam" id="PF01053">
    <property type="entry name" value="Cys_Met_Meta_PP"/>
    <property type="match status" value="1"/>
</dbReference>
<dbReference type="PIRSF" id="PIRSF001434">
    <property type="entry name" value="CGS"/>
    <property type="match status" value="1"/>
</dbReference>
<dbReference type="InterPro" id="IPR000277">
    <property type="entry name" value="Cys/Met-Metab_PyrdxlP-dep_enz"/>
</dbReference>
<proteinExistence type="inferred from homology"/>
<reference evidence="5 6" key="1">
    <citation type="journal article" date="2019" name="Int. J. Syst. Evol. Microbiol.">
        <title>The Global Catalogue of Microorganisms (GCM) 10K type strain sequencing project: providing services to taxonomists for standard genome sequencing and annotation.</title>
        <authorList>
            <consortium name="The Broad Institute Genomics Platform"/>
            <consortium name="The Broad Institute Genome Sequencing Center for Infectious Disease"/>
            <person name="Wu L."/>
            <person name="Ma J."/>
        </authorList>
    </citation>
    <scope>NUCLEOTIDE SEQUENCE [LARGE SCALE GENOMIC DNA]</scope>
    <source>
        <strain evidence="5 6">JCM 11136</strain>
    </source>
</reference>
<dbReference type="InterPro" id="IPR015422">
    <property type="entry name" value="PyrdxlP-dep_Trfase_small"/>
</dbReference>
<dbReference type="PANTHER" id="PTHR11808">
    <property type="entry name" value="TRANS-SULFURATION ENZYME FAMILY MEMBER"/>
    <property type="match status" value="1"/>
</dbReference>
<protein>
    <submittedName>
        <fullName evidence="5">Aminotransferase class I/II-fold pyridoxal phosphate-dependent enzyme</fullName>
    </submittedName>
</protein>
<dbReference type="InterPro" id="IPR054542">
    <property type="entry name" value="Cys_met_metab_PP"/>
</dbReference>
<name>A0ABN1NSW4_9ACTN</name>
<dbReference type="EMBL" id="BAAAHQ010000004">
    <property type="protein sequence ID" value="GAA0915834.1"/>
    <property type="molecule type" value="Genomic_DNA"/>
</dbReference>
<comment type="cofactor">
    <cofactor evidence="1 4">
        <name>pyridoxal 5'-phosphate</name>
        <dbReference type="ChEBI" id="CHEBI:597326"/>
    </cofactor>
</comment>
<dbReference type="PANTHER" id="PTHR11808:SF80">
    <property type="entry name" value="CYSTATHIONINE GAMMA-LYASE"/>
    <property type="match status" value="1"/>
</dbReference>
<evidence type="ECO:0000256" key="4">
    <source>
        <dbReference type="RuleBase" id="RU362118"/>
    </source>
</evidence>
<dbReference type="GO" id="GO:0008483">
    <property type="term" value="F:transaminase activity"/>
    <property type="evidence" value="ECO:0007669"/>
    <property type="project" value="UniProtKB-KW"/>
</dbReference>
<dbReference type="SUPFAM" id="SSF53383">
    <property type="entry name" value="PLP-dependent transferases"/>
    <property type="match status" value="1"/>
</dbReference>
<keyword evidence="5" id="KW-0032">Aminotransferase</keyword>
<evidence type="ECO:0000256" key="1">
    <source>
        <dbReference type="ARBA" id="ARBA00001933"/>
    </source>
</evidence>
<keyword evidence="5" id="KW-0808">Transferase</keyword>
<keyword evidence="3 4" id="KW-0663">Pyridoxal phosphate</keyword>
<evidence type="ECO:0000313" key="6">
    <source>
        <dbReference type="Proteomes" id="UP001501578"/>
    </source>
</evidence>
<dbReference type="Proteomes" id="UP001501578">
    <property type="component" value="Unassembled WGS sequence"/>
</dbReference>
<comment type="caution">
    <text evidence="5">The sequence shown here is derived from an EMBL/GenBank/DDBJ whole genome shotgun (WGS) entry which is preliminary data.</text>
</comment>
<dbReference type="CDD" id="cd00614">
    <property type="entry name" value="CGS_like"/>
    <property type="match status" value="1"/>
</dbReference>
<evidence type="ECO:0000256" key="3">
    <source>
        <dbReference type="ARBA" id="ARBA00022898"/>
    </source>
</evidence>
<dbReference type="Gene3D" id="3.90.1150.10">
    <property type="entry name" value="Aspartate Aminotransferase, domain 1"/>
    <property type="match status" value="1"/>
</dbReference>
<accession>A0ABN1NSW4</accession>
<dbReference type="RefSeq" id="WP_343948545.1">
    <property type="nucleotide sequence ID" value="NZ_BAAAHQ010000004.1"/>
</dbReference>
<dbReference type="InterPro" id="IPR015421">
    <property type="entry name" value="PyrdxlP-dep_Trfase_major"/>
</dbReference>
<sequence length="405" mass="43482">MTQLGFSTLAVHGGTELDPVTGAVTPSIATSVTFAAEYGTIGFSAEATVDEDVPFAYAREGHPNAAQLEHRLALLDGAEAAVVFSTGIAAISGLLLDVLSPGDHVLVSDISYAGTAEFTRGLLPSLGIEVGVADLSDLDDVQAALRPNTRLVYAETPCNPVLKLVDIAALADLAHRHGAELCVDGTFATPAVTRPLRFGADYVVYSLTKYMGGHGDALGGAVLGRAEPMDRLRRGIGVHLGGTLSPFNCWLIMRGLETLPIRMAAYAEGATRVARFLEEHPRVRSVRYPGLPSHPQYDLAERQMSSPSGMISFTVADHDAFGAGLKDRLEVFRYAASLGLSRSLILEARTDDLQRTTFKLDDEHLRRYRAWAGDGFFRLSIGLEDPGDLCDDLGRALMEGSDPWR</sequence>
<keyword evidence="6" id="KW-1185">Reference proteome</keyword>
<dbReference type="Gene3D" id="3.40.640.10">
    <property type="entry name" value="Type I PLP-dependent aspartate aminotransferase-like (Major domain)"/>
    <property type="match status" value="1"/>
</dbReference>
<gene>
    <name evidence="5" type="ORF">GCM10009560_10510</name>
</gene>
<organism evidence="5 6">
    <name type="scientific">Nonomuraea longicatena</name>
    <dbReference type="NCBI Taxonomy" id="83682"/>
    <lineage>
        <taxon>Bacteria</taxon>
        <taxon>Bacillati</taxon>
        <taxon>Actinomycetota</taxon>
        <taxon>Actinomycetes</taxon>
        <taxon>Streptosporangiales</taxon>
        <taxon>Streptosporangiaceae</taxon>
        <taxon>Nonomuraea</taxon>
    </lineage>
</organism>